<evidence type="ECO:0000256" key="1">
    <source>
        <dbReference type="SAM" id="SignalP"/>
    </source>
</evidence>
<organism evidence="2 3">
    <name type="scientific">Fuerstiella marisgermanici</name>
    <dbReference type="NCBI Taxonomy" id="1891926"/>
    <lineage>
        <taxon>Bacteria</taxon>
        <taxon>Pseudomonadati</taxon>
        <taxon>Planctomycetota</taxon>
        <taxon>Planctomycetia</taxon>
        <taxon>Planctomycetales</taxon>
        <taxon>Planctomycetaceae</taxon>
        <taxon>Fuerstiella</taxon>
    </lineage>
</organism>
<dbReference type="RefSeq" id="WP_077023568.1">
    <property type="nucleotide sequence ID" value="NZ_CP017641.1"/>
</dbReference>
<dbReference type="SUPFAM" id="SSF50156">
    <property type="entry name" value="PDZ domain-like"/>
    <property type="match status" value="1"/>
</dbReference>
<dbReference type="Proteomes" id="UP000187735">
    <property type="component" value="Chromosome"/>
</dbReference>
<dbReference type="KEGG" id="fmr:Fuma_01472"/>
<proteinExistence type="predicted"/>
<dbReference type="Gene3D" id="2.30.42.10">
    <property type="match status" value="1"/>
</dbReference>
<dbReference type="AlphaFoldDB" id="A0A1P8WCT7"/>
<keyword evidence="3" id="KW-1185">Reference proteome</keyword>
<dbReference type="InterPro" id="IPR036034">
    <property type="entry name" value="PDZ_sf"/>
</dbReference>
<evidence type="ECO:0008006" key="4">
    <source>
        <dbReference type="Google" id="ProtNLM"/>
    </source>
</evidence>
<accession>A0A1P8WCT7</accession>
<feature type="chain" id="PRO_5012930340" description="PDZ domain-containing protein" evidence="1">
    <location>
        <begin position="25"/>
        <end position="366"/>
    </location>
</feature>
<protein>
    <recommendedName>
        <fullName evidence="4">PDZ domain-containing protein</fullName>
    </recommendedName>
</protein>
<name>A0A1P8WCT7_9PLAN</name>
<sequence precursor="true">MKNTALFTLLFLVTSLSRCSTSLAEDAAAPTMNQSALTGLVAALRSDDFSTRLQAAENLKDVDVDQLQQIADLPEGQLNAEVAARLFAELDARYMQDGKTKSGAASELLERLAQSDRLLLADGAQRILNRRWQRRVELAAKILEEMGAEFRAGSFTGQLGMRWGPAASRPNVQLFVGEEWTGGDEGISVMERLKALADPGLRASGLVVWLLEGHPLNDDQRSRLRDLVGESRINERSRVALGILGEQAFAPGVLVRHVSGGSSAAAAKLQIGDVLTAMLDAAPPEDVEPADIDVKEPEKLKDFDHLVERLKAYRKGDKIWLIVERGRVVPMNNGFILPQRFPRPEPTVQVIEVTLKGWSDLEASPN</sequence>
<gene>
    <name evidence="2" type="ORF">Fuma_01472</name>
</gene>
<evidence type="ECO:0000313" key="3">
    <source>
        <dbReference type="Proteomes" id="UP000187735"/>
    </source>
</evidence>
<keyword evidence="1" id="KW-0732">Signal</keyword>
<evidence type="ECO:0000313" key="2">
    <source>
        <dbReference type="EMBL" id="APZ91876.1"/>
    </source>
</evidence>
<feature type="signal peptide" evidence="1">
    <location>
        <begin position="1"/>
        <end position="24"/>
    </location>
</feature>
<dbReference type="OrthoDB" id="11454at126"/>
<dbReference type="EMBL" id="CP017641">
    <property type="protein sequence ID" value="APZ91876.1"/>
    <property type="molecule type" value="Genomic_DNA"/>
</dbReference>
<reference evidence="2 3" key="1">
    <citation type="journal article" date="2016" name="Front. Microbiol.">
        <title>Fuerstia marisgermanicae gen. nov., sp. nov., an Unusual Member of the Phylum Planctomycetes from the German Wadden Sea.</title>
        <authorList>
            <person name="Kohn T."/>
            <person name="Heuer A."/>
            <person name="Jogler M."/>
            <person name="Vollmers J."/>
            <person name="Boedeker C."/>
            <person name="Bunk B."/>
            <person name="Rast P."/>
            <person name="Borchert D."/>
            <person name="Glockner I."/>
            <person name="Freese H.M."/>
            <person name="Klenk H.P."/>
            <person name="Overmann J."/>
            <person name="Kaster A.K."/>
            <person name="Rohde M."/>
            <person name="Wiegand S."/>
            <person name="Jogler C."/>
        </authorList>
    </citation>
    <scope>NUCLEOTIDE SEQUENCE [LARGE SCALE GENOMIC DNA]</scope>
    <source>
        <strain evidence="2 3">NH11</strain>
    </source>
</reference>